<evidence type="ECO:0000256" key="1">
    <source>
        <dbReference type="ARBA" id="ARBA00008344"/>
    </source>
</evidence>
<feature type="compositionally biased region" description="Low complexity" evidence="5">
    <location>
        <begin position="180"/>
        <end position="190"/>
    </location>
</feature>
<dbReference type="SMART" id="SM00174">
    <property type="entry name" value="RHO"/>
    <property type="match status" value="1"/>
</dbReference>
<dbReference type="PROSITE" id="PS51421">
    <property type="entry name" value="RAS"/>
    <property type="match status" value="1"/>
</dbReference>
<evidence type="ECO:0000256" key="5">
    <source>
        <dbReference type="SAM" id="MobiDB-lite"/>
    </source>
</evidence>
<dbReference type="EC" id="3.6.5.2" evidence="2"/>
<dbReference type="Proteomes" id="UP001309876">
    <property type="component" value="Unassembled WGS sequence"/>
</dbReference>
<dbReference type="SMART" id="SM00175">
    <property type="entry name" value="RAB"/>
    <property type="match status" value="1"/>
</dbReference>
<dbReference type="InterPro" id="IPR001806">
    <property type="entry name" value="Small_GTPase"/>
</dbReference>
<dbReference type="InterPro" id="IPR051065">
    <property type="entry name" value="Ras-related_GTPase"/>
</dbReference>
<comment type="caution">
    <text evidence="6">The sequence shown here is derived from an EMBL/GenBank/DDBJ whole genome shotgun (WGS) entry which is preliminary data.</text>
</comment>
<protein>
    <recommendedName>
        <fullName evidence="2">small monomeric GTPase</fullName>
        <ecNumber evidence="2">3.6.5.2</ecNumber>
    </recommendedName>
</protein>
<evidence type="ECO:0000256" key="2">
    <source>
        <dbReference type="ARBA" id="ARBA00011984"/>
    </source>
</evidence>
<dbReference type="GO" id="GO:0003925">
    <property type="term" value="F:G protein activity"/>
    <property type="evidence" value="ECO:0007669"/>
    <property type="project" value="UniProtKB-EC"/>
</dbReference>
<dbReference type="PANTHER" id="PTHR45704">
    <property type="entry name" value="RAS-LIKE FAMILY MEMBER 11"/>
    <property type="match status" value="1"/>
</dbReference>
<gene>
    <name evidence="6" type="primary">ras1_1</name>
    <name evidence="6" type="ORF">LTR05_004554</name>
</gene>
<dbReference type="SUPFAM" id="SSF52540">
    <property type="entry name" value="P-loop containing nucleoside triphosphate hydrolases"/>
    <property type="match status" value="1"/>
</dbReference>
<evidence type="ECO:0000256" key="3">
    <source>
        <dbReference type="ARBA" id="ARBA00022801"/>
    </source>
</evidence>
<dbReference type="InterPro" id="IPR027417">
    <property type="entry name" value="P-loop_NTPase"/>
</dbReference>
<evidence type="ECO:0000313" key="6">
    <source>
        <dbReference type="EMBL" id="KAK5085273.1"/>
    </source>
</evidence>
<keyword evidence="3" id="KW-0378">Hydrolase</keyword>
<reference evidence="6 7" key="1">
    <citation type="submission" date="2023-08" db="EMBL/GenBank/DDBJ databases">
        <title>Black Yeasts Isolated from many extreme environments.</title>
        <authorList>
            <person name="Coleine C."/>
            <person name="Stajich J.E."/>
            <person name="Selbmann L."/>
        </authorList>
    </citation>
    <scope>NUCLEOTIDE SEQUENCE [LARGE SCALE GENOMIC DNA]</scope>
    <source>
        <strain evidence="6 7">CCFEE 5910</strain>
    </source>
</reference>
<accession>A0AAN7SZP2</accession>
<dbReference type="SMART" id="SM00173">
    <property type="entry name" value="RAS"/>
    <property type="match status" value="1"/>
</dbReference>
<dbReference type="AlphaFoldDB" id="A0AAN7SZP2"/>
<feature type="compositionally biased region" description="Polar residues" evidence="5">
    <location>
        <begin position="217"/>
        <end position="232"/>
    </location>
</feature>
<feature type="region of interest" description="Disordered" evidence="5">
    <location>
        <begin position="176"/>
        <end position="268"/>
    </location>
</feature>
<evidence type="ECO:0000313" key="7">
    <source>
        <dbReference type="Proteomes" id="UP001309876"/>
    </source>
</evidence>
<proteinExistence type="inferred from homology"/>
<keyword evidence="7" id="KW-1185">Reference proteome</keyword>
<name>A0AAN7SZP2_9EURO</name>
<dbReference type="GO" id="GO:0005525">
    <property type="term" value="F:GTP binding"/>
    <property type="evidence" value="ECO:0007669"/>
    <property type="project" value="InterPro"/>
</dbReference>
<comment type="catalytic activity">
    <reaction evidence="4">
        <text>GTP + H2O = GDP + phosphate + H(+)</text>
        <dbReference type="Rhea" id="RHEA:19669"/>
        <dbReference type="ChEBI" id="CHEBI:15377"/>
        <dbReference type="ChEBI" id="CHEBI:15378"/>
        <dbReference type="ChEBI" id="CHEBI:37565"/>
        <dbReference type="ChEBI" id="CHEBI:43474"/>
        <dbReference type="ChEBI" id="CHEBI:58189"/>
        <dbReference type="EC" id="3.6.5.2"/>
    </reaction>
</comment>
<dbReference type="PRINTS" id="PR00449">
    <property type="entry name" value="RASTRNSFRMNG"/>
</dbReference>
<comment type="similarity">
    <text evidence="1">Belongs to the small GTPase superfamily. Ras family.</text>
</comment>
<dbReference type="EMBL" id="JAVRRJ010000004">
    <property type="protein sequence ID" value="KAK5085273.1"/>
    <property type="molecule type" value="Genomic_DNA"/>
</dbReference>
<dbReference type="PROSITE" id="PS51419">
    <property type="entry name" value="RAB"/>
    <property type="match status" value="1"/>
</dbReference>
<sequence length="295" mass="33258">MAAAQKNIRAVILGAERTGKSALVKKYIHSIFTGDYDPSFETVDKKLTTIEGRTYCLDLIPAEPAGENLLCQTGEAFILLYAIDNRKSFQHLRQLHAQVKQAKARTSLANFPIFIVGSKADLESERKVSLEEGRQLAVELQCQKLFEISAKDHQVEIDDLFEKLVREVIRVEQGSTINEPTSPLSQQQSPPVRPRPVSRKSSVMDRLKFGSLRRKSSMQTLSRQNTDNSLSENMPPPTPTSRSVRSVSYGTPLSTPRQTPALPTPFRLDVDTSSWRETVKWPTEIIPEEDYFKAR</sequence>
<feature type="compositionally biased region" description="Polar residues" evidence="5">
    <location>
        <begin position="249"/>
        <end position="258"/>
    </location>
</feature>
<dbReference type="Pfam" id="PF00071">
    <property type="entry name" value="Ras"/>
    <property type="match status" value="1"/>
</dbReference>
<evidence type="ECO:0000256" key="4">
    <source>
        <dbReference type="ARBA" id="ARBA00048098"/>
    </source>
</evidence>
<dbReference type="Gene3D" id="3.40.50.300">
    <property type="entry name" value="P-loop containing nucleotide triphosphate hydrolases"/>
    <property type="match status" value="1"/>
</dbReference>
<organism evidence="6 7">
    <name type="scientific">Lithohypha guttulata</name>
    <dbReference type="NCBI Taxonomy" id="1690604"/>
    <lineage>
        <taxon>Eukaryota</taxon>
        <taxon>Fungi</taxon>
        <taxon>Dikarya</taxon>
        <taxon>Ascomycota</taxon>
        <taxon>Pezizomycotina</taxon>
        <taxon>Eurotiomycetes</taxon>
        <taxon>Chaetothyriomycetidae</taxon>
        <taxon>Chaetothyriales</taxon>
        <taxon>Trichomeriaceae</taxon>
        <taxon>Lithohypha</taxon>
    </lineage>
</organism>